<comment type="similarity">
    <text evidence="6">Belongs to the peptidase M24A family. Methionine aminopeptidase type 1 subfamily.</text>
</comment>
<name>A0A2W5ECI9_9SPHI</name>
<dbReference type="GO" id="GO:0005829">
    <property type="term" value="C:cytosol"/>
    <property type="evidence" value="ECO:0007669"/>
    <property type="project" value="TreeGrafter"/>
</dbReference>
<comment type="function">
    <text evidence="1 6">Removes the N-terminal methionine from nascent proteins. The N-terminal methionine is often cleaved when the second residue in the primary sequence is small and uncharged (Met-Ala-, Cys, Gly, Pro, Ser, Thr, or Val). Requires deformylation of the N(alpha)-formylated initiator methionine before it can be hydrolyzed.</text>
</comment>
<dbReference type="GO" id="GO:0006508">
    <property type="term" value="P:proteolysis"/>
    <property type="evidence" value="ECO:0007669"/>
    <property type="project" value="UniProtKB-KW"/>
</dbReference>
<evidence type="ECO:0000256" key="5">
    <source>
        <dbReference type="ARBA" id="ARBA00022801"/>
    </source>
</evidence>
<dbReference type="CDD" id="cd01086">
    <property type="entry name" value="MetAP1"/>
    <property type="match status" value="1"/>
</dbReference>
<reference evidence="9 10" key="1">
    <citation type="submission" date="2017-11" db="EMBL/GenBank/DDBJ databases">
        <title>Infants hospitalized years apart are colonized by the same room-sourced microbial strains.</title>
        <authorList>
            <person name="Brooks B."/>
            <person name="Olm M.R."/>
            <person name="Firek B.A."/>
            <person name="Baker R."/>
            <person name="Thomas B.C."/>
            <person name="Morowitz M.J."/>
            <person name="Banfield J.F."/>
        </authorList>
    </citation>
    <scope>NUCLEOTIDE SEQUENCE [LARGE SCALE GENOMIC DNA]</scope>
    <source>
        <strain evidence="9">S2_009_000_R2_76</strain>
    </source>
</reference>
<keyword evidence="2 6" id="KW-0031">Aminopeptidase</keyword>
<dbReference type="Gene3D" id="3.90.230.10">
    <property type="entry name" value="Creatinase/methionine aminopeptidase superfamily"/>
    <property type="match status" value="1"/>
</dbReference>
<dbReference type="Pfam" id="PF00557">
    <property type="entry name" value="Peptidase_M24"/>
    <property type="match status" value="1"/>
</dbReference>
<dbReference type="EC" id="3.4.11.18" evidence="6 7"/>
<proteinExistence type="inferred from homology"/>
<dbReference type="HAMAP" id="MF_01974">
    <property type="entry name" value="MetAP_1"/>
    <property type="match status" value="1"/>
</dbReference>
<dbReference type="AlphaFoldDB" id="A0A2W5ECI9"/>
<dbReference type="PRINTS" id="PR00599">
    <property type="entry name" value="MAPEPTIDASE"/>
</dbReference>
<evidence type="ECO:0000256" key="4">
    <source>
        <dbReference type="ARBA" id="ARBA00022723"/>
    </source>
</evidence>
<organism evidence="9 10">
    <name type="scientific">Pseudopedobacter saltans</name>
    <dbReference type="NCBI Taxonomy" id="151895"/>
    <lineage>
        <taxon>Bacteria</taxon>
        <taxon>Pseudomonadati</taxon>
        <taxon>Bacteroidota</taxon>
        <taxon>Sphingobacteriia</taxon>
        <taxon>Sphingobacteriales</taxon>
        <taxon>Sphingobacteriaceae</taxon>
        <taxon>Pseudopedobacter</taxon>
    </lineage>
</organism>
<dbReference type="PANTHER" id="PTHR43330">
    <property type="entry name" value="METHIONINE AMINOPEPTIDASE"/>
    <property type="match status" value="1"/>
</dbReference>
<dbReference type="EMBL" id="QFOI01000685">
    <property type="protein sequence ID" value="PZP39217.1"/>
    <property type="molecule type" value="Genomic_DNA"/>
</dbReference>
<comment type="caution">
    <text evidence="9">The sequence shown here is derived from an EMBL/GenBank/DDBJ whole genome shotgun (WGS) entry which is preliminary data.</text>
</comment>
<keyword evidence="4 6" id="KW-0479">Metal-binding</keyword>
<protein>
    <recommendedName>
        <fullName evidence="6 7">Methionine aminopeptidase</fullName>
        <shortName evidence="6">MAP</shortName>
        <shortName evidence="6">MetAP</shortName>
        <ecNumber evidence="6 7">3.4.11.18</ecNumber>
    </recommendedName>
    <alternativeName>
        <fullName evidence="6">Peptidase M</fullName>
    </alternativeName>
</protein>
<keyword evidence="3 6" id="KW-0645">Protease</keyword>
<accession>A0A2W5ECI9</accession>
<feature type="domain" description="Peptidase M24" evidence="8">
    <location>
        <begin position="12"/>
        <end position="239"/>
    </location>
</feature>
<evidence type="ECO:0000256" key="6">
    <source>
        <dbReference type="HAMAP-Rule" id="MF_01974"/>
    </source>
</evidence>
<evidence type="ECO:0000259" key="8">
    <source>
        <dbReference type="Pfam" id="PF00557"/>
    </source>
</evidence>
<comment type="catalytic activity">
    <reaction evidence="6 7">
        <text>Release of N-terminal amino acids, preferentially methionine, from peptides and arylamides.</text>
        <dbReference type="EC" id="3.4.11.18"/>
    </reaction>
</comment>
<dbReference type="InterPro" id="IPR036005">
    <property type="entry name" value="Creatinase/aminopeptidase-like"/>
</dbReference>
<feature type="binding site" evidence="6">
    <location>
        <position position="77"/>
    </location>
    <ligand>
        <name>substrate</name>
    </ligand>
</feature>
<evidence type="ECO:0000313" key="9">
    <source>
        <dbReference type="EMBL" id="PZP39217.1"/>
    </source>
</evidence>
<comment type="cofactor">
    <cofactor evidence="6">
        <name>Co(2+)</name>
        <dbReference type="ChEBI" id="CHEBI:48828"/>
    </cofactor>
    <cofactor evidence="6">
        <name>Zn(2+)</name>
        <dbReference type="ChEBI" id="CHEBI:29105"/>
    </cofactor>
    <cofactor evidence="6">
        <name>Mn(2+)</name>
        <dbReference type="ChEBI" id="CHEBI:29035"/>
    </cofactor>
    <cofactor evidence="6">
        <name>Fe(2+)</name>
        <dbReference type="ChEBI" id="CHEBI:29033"/>
    </cofactor>
    <text evidence="6">Binds 2 divalent metal cations per subunit. Has a high-affinity and a low affinity metal-binding site. The true nature of the physiological cofactor is under debate. The enzyme is active with cobalt, zinc, manganese or divalent iron ions. Most likely, methionine aminopeptidases function as mononuclear Fe(2+)-metalloproteases under physiological conditions, and the catalytically relevant metal-binding site has been assigned to the histidine-containing high-affinity site.</text>
</comment>
<comment type="caution">
    <text evidence="6">Lacks conserved residue(s) required for the propagation of feature annotation.</text>
</comment>
<dbReference type="GO" id="GO:0070006">
    <property type="term" value="F:metalloaminopeptidase activity"/>
    <property type="evidence" value="ECO:0007669"/>
    <property type="project" value="UniProtKB-UniRule"/>
</dbReference>
<dbReference type="NCBIfam" id="TIGR00500">
    <property type="entry name" value="met_pdase_I"/>
    <property type="match status" value="1"/>
</dbReference>
<evidence type="ECO:0000256" key="7">
    <source>
        <dbReference type="RuleBase" id="RU003653"/>
    </source>
</evidence>
<dbReference type="InterPro" id="IPR002467">
    <property type="entry name" value="Pept_M24A_MAP1"/>
</dbReference>
<dbReference type="InterPro" id="IPR001714">
    <property type="entry name" value="Pept_M24_MAP"/>
</dbReference>
<feature type="binding site" evidence="6">
    <location>
        <position position="176"/>
    </location>
    <ligand>
        <name>substrate</name>
    </ligand>
</feature>
<dbReference type="PANTHER" id="PTHR43330:SF27">
    <property type="entry name" value="METHIONINE AMINOPEPTIDASE"/>
    <property type="match status" value="1"/>
</dbReference>
<gene>
    <name evidence="6 9" type="primary">map</name>
    <name evidence="9" type="ORF">DI598_20120</name>
</gene>
<dbReference type="GO" id="GO:0046872">
    <property type="term" value="F:metal ion binding"/>
    <property type="evidence" value="ECO:0007669"/>
    <property type="project" value="UniProtKB-UniRule"/>
</dbReference>
<evidence type="ECO:0000256" key="3">
    <source>
        <dbReference type="ARBA" id="ARBA00022670"/>
    </source>
</evidence>
<dbReference type="Proteomes" id="UP000249645">
    <property type="component" value="Unassembled WGS sequence"/>
</dbReference>
<comment type="subunit">
    <text evidence="6">Monomer.</text>
</comment>
<dbReference type="InterPro" id="IPR000994">
    <property type="entry name" value="Pept_M24"/>
</dbReference>
<evidence type="ECO:0000256" key="2">
    <source>
        <dbReference type="ARBA" id="ARBA00022438"/>
    </source>
</evidence>
<sequence>MLIVKTDAEIAIMQENATLVSKMLAEVGSVLKAGMTTMQIDKMCADMVADYKGYPTFLNYNGYPHNICASVNDVVVHGFPNDVELKDGDIVSIDLGITRNGYVGEHAYSFIIGEASEELLQLVRVTKESLYKGIEKAITGNRVGDISYAIEEYTNRKYGYGVVRELVGHGLGKTMHEDPYVPNYGRRGTGVKLKENLTVAIEPMINMGTRQIYTEDDGWTIKTADGLPAAHFEHDVCIKKNKALILSDYSLIEEAESKNPNLNTSYYKDFHIKVKDHRIESMG</sequence>
<dbReference type="GO" id="GO:0004239">
    <property type="term" value="F:initiator methionyl aminopeptidase activity"/>
    <property type="evidence" value="ECO:0007669"/>
    <property type="project" value="UniProtKB-UniRule"/>
</dbReference>
<keyword evidence="5 6" id="KW-0378">Hydrolase</keyword>
<evidence type="ECO:0000256" key="1">
    <source>
        <dbReference type="ARBA" id="ARBA00002521"/>
    </source>
</evidence>
<evidence type="ECO:0000313" key="10">
    <source>
        <dbReference type="Proteomes" id="UP000249645"/>
    </source>
</evidence>
<dbReference type="SUPFAM" id="SSF55920">
    <property type="entry name" value="Creatinase/aminopeptidase"/>
    <property type="match status" value="1"/>
</dbReference>